<feature type="compositionally biased region" description="Polar residues" evidence="1">
    <location>
        <begin position="488"/>
        <end position="518"/>
    </location>
</feature>
<feature type="region of interest" description="Disordered" evidence="1">
    <location>
        <begin position="69"/>
        <end position="110"/>
    </location>
</feature>
<feature type="compositionally biased region" description="Low complexity" evidence="1">
    <location>
        <begin position="631"/>
        <end position="646"/>
    </location>
</feature>
<keyword evidence="3" id="KW-1185">Reference proteome</keyword>
<evidence type="ECO:0000256" key="1">
    <source>
        <dbReference type="SAM" id="MobiDB-lite"/>
    </source>
</evidence>
<dbReference type="Proteomes" id="UP000240760">
    <property type="component" value="Unassembled WGS sequence"/>
</dbReference>
<reference evidence="2 3" key="1">
    <citation type="submission" date="2016-07" db="EMBL/GenBank/DDBJ databases">
        <title>Multiple horizontal gene transfer events from other fungi enriched the ability of initially mycotrophic Trichoderma (Ascomycota) to feed on dead plant biomass.</title>
        <authorList>
            <consortium name="DOE Joint Genome Institute"/>
            <person name="Aerts A."/>
            <person name="Atanasova L."/>
            <person name="Chenthamara K."/>
            <person name="Zhang J."/>
            <person name="Grujic M."/>
            <person name="Henrissat B."/>
            <person name="Kuo A."/>
            <person name="Salamov A."/>
            <person name="Lipzen A."/>
            <person name="Labutti K."/>
            <person name="Barry K."/>
            <person name="Miao Y."/>
            <person name="Rahimi M.J."/>
            <person name="Shen Q."/>
            <person name="Grigoriev I.V."/>
            <person name="Kubicek C.P."/>
            <person name="Druzhinina I.S."/>
        </authorList>
    </citation>
    <scope>NUCLEOTIDE SEQUENCE [LARGE SCALE GENOMIC DNA]</scope>
    <source>
        <strain evidence="2 3">ATCC 18648</strain>
    </source>
</reference>
<feature type="compositionally biased region" description="Polar residues" evidence="1">
    <location>
        <begin position="903"/>
        <end position="922"/>
    </location>
</feature>
<accession>A0A2T4BRX5</accession>
<feature type="compositionally biased region" description="Polar residues" evidence="1">
    <location>
        <begin position="273"/>
        <end position="282"/>
    </location>
</feature>
<protein>
    <recommendedName>
        <fullName evidence="4">Protamine P1</fullName>
    </recommendedName>
</protein>
<proteinExistence type="predicted"/>
<feature type="compositionally biased region" description="Polar residues" evidence="1">
    <location>
        <begin position="432"/>
        <end position="443"/>
    </location>
</feature>
<feature type="compositionally biased region" description="Basic and acidic residues" evidence="1">
    <location>
        <begin position="146"/>
        <end position="156"/>
    </location>
</feature>
<dbReference type="OrthoDB" id="5419922at2759"/>
<feature type="compositionally biased region" description="Polar residues" evidence="1">
    <location>
        <begin position="321"/>
        <end position="330"/>
    </location>
</feature>
<feature type="region of interest" description="Disordered" evidence="1">
    <location>
        <begin position="676"/>
        <end position="945"/>
    </location>
</feature>
<feature type="compositionally biased region" description="Low complexity" evidence="1">
    <location>
        <begin position="96"/>
        <end position="110"/>
    </location>
</feature>
<name>A0A2T4BRX5_TRILO</name>
<feature type="compositionally biased region" description="Basic and acidic residues" evidence="1">
    <location>
        <begin position="223"/>
        <end position="235"/>
    </location>
</feature>
<organism evidence="2 3">
    <name type="scientific">Trichoderma longibrachiatum ATCC 18648</name>
    <dbReference type="NCBI Taxonomy" id="983965"/>
    <lineage>
        <taxon>Eukaryota</taxon>
        <taxon>Fungi</taxon>
        <taxon>Dikarya</taxon>
        <taxon>Ascomycota</taxon>
        <taxon>Pezizomycotina</taxon>
        <taxon>Sordariomycetes</taxon>
        <taxon>Hypocreomycetidae</taxon>
        <taxon>Hypocreales</taxon>
        <taxon>Hypocreaceae</taxon>
        <taxon>Trichoderma</taxon>
    </lineage>
</organism>
<feature type="region of interest" description="Disordered" evidence="1">
    <location>
        <begin position="273"/>
        <end position="661"/>
    </location>
</feature>
<feature type="compositionally biased region" description="Polar residues" evidence="1">
    <location>
        <begin position="588"/>
        <end position="605"/>
    </location>
</feature>
<dbReference type="STRING" id="983965.A0A2T4BRX5"/>
<feature type="compositionally biased region" description="Basic and acidic residues" evidence="1">
    <location>
        <begin position="569"/>
        <end position="587"/>
    </location>
</feature>
<feature type="region of interest" description="Disordered" evidence="1">
    <location>
        <begin position="126"/>
        <end position="235"/>
    </location>
</feature>
<feature type="compositionally biased region" description="Low complexity" evidence="1">
    <location>
        <begin position="782"/>
        <end position="791"/>
    </location>
</feature>
<evidence type="ECO:0008006" key="4">
    <source>
        <dbReference type="Google" id="ProtNLM"/>
    </source>
</evidence>
<sequence>MAATVRGSIYCEAVLPPEDVYFEGSEDEDYENAAERRKRYEAAGQKFLSGSVPFLLSANLKGPFDKASGWVNPWRSKNRTAHTRPRLESVKSGSQSISPTQPATSAAASTETQAIEVLKNAECALPSPESLKQAPFTATPSRLRGKVTDADGRGDDMASLASIKDDADPWVASSPSRNVRKKRSKSSIGSNSASKKRQKTASTEIKVSTSTTPGRRVTESITDEQRTHTKDDKRTSIYAHIRELTSKLPRQELSSDEELVFDDDDSEAFLTSQEVASPSRNLGLSPWKVSPNEPVRRRLNPFSSFSSPPPRSSLFGALSPVSMSSAQTPTKRAVPPASSPGCLPSMTAFSPSRTPTRRSHVSDLDMTDADGVHSDGVNDDATVPDPQSLEQELPLLRPLDVNDVNPSNLTSESTLHAATASPSDGQERASTSDEATTSGTAQDDSMRGLKTSHENANAHPKPVRATPPRQVTHPIIYDEAEGVDRPSLGSSVPARSSSQQPAANQNEVAKSPRNSRLTRPNKVPKSSALQSLSPRNGRINSRPALKKAVRSYMSSPLRPSTSSANRSHLYPEDSQQSKENVESKEPNETLSPPTRSANNPTSKPSLDQVLATSAPEADSAEVDKVQEGQVASDAAASSTASSSSLAQPEVVQPTEVEDTVQDHEILNMLGSVEPSILQEKLPTQSRLLSPQADADPGTPEMQASGNTSEKPDVSDSTAPVTDGRVLAQEQQEQTLDLIKSGNLVLPSQSVETHQPPAEDMPRPSNEVPKRPSTPEPQFAFTSFSSFMSPSPSRHRQVRYSWDGVPNGIGPTSRGILLSGKKGLSTSTAPKKRVSWAPLPQEETAGTGEEMSSETNTSSSPSRGRERAVSPPPPPSTGLASDSLEEKDMKFSHHFAAVADRSKGTQLQSAPTVSGDGTRSPGTESRVAAAEVTSLTEITNSPQFNLQEAEKGGAKLAGGLDGGEEPTDIVEDIFNEMDDFLQIWDVDAELKEARKADKARSSGKKEQNEATLEVDMGMDLDADVGFTPQYFF</sequence>
<dbReference type="AlphaFoldDB" id="A0A2T4BRX5"/>
<feature type="compositionally biased region" description="Polar residues" evidence="1">
    <location>
        <begin position="404"/>
        <end position="424"/>
    </location>
</feature>
<dbReference type="EMBL" id="KZ679143">
    <property type="protein sequence ID" value="PTB72067.1"/>
    <property type="molecule type" value="Genomic_DNA"/>
</dbReference>
<feature type="compositionally biased region" description="Low complexity" evidence="1">
    <location>
        <begin position="845"/>
        <end position="861"/>
    </location>
</feature>
<feature type="compositionally biased region" description="Polar residues" evidence="1">
    <location>
        <begin position="200"/>
        <end position="213"/>
    </location>
</feature>
<feature type="compositionally biased region" description="Polar residues" evidence="1">
    <location>
        <begin position="932"/>
        <end position="945"/>
    </location>
</feature>
<evidence type="ECO:0000313" key="3">
    <source>
        <dbReference type="Proteomes" id="UP000240760"/>
    </source>
</evidence>
<feature type="compositionally biased region" description="Basic and acidic residues" evidence="1">
    <location>
        <begin position="444"/>
        <end position="453"/>
    </location>
</feature>
<gene>
    <name evidence="2" type="ORF">M440DRAFT_1098345</name>
</gene>
<feature type="compositionally biased region" description="Polar residues" evidence="1">
    <location>
        <begin position="701"/>
        <end position="719"/>
    </location>
</feature>
<feature type="compositionally biased region" description="Polar residues" evidence="1">
    <location>
        <begin position="552"/>
        <end position="566"/>
    </location>
</feature>
<evidence type="ECO:0000313" key="2">
    <source>
        <dbReference type="EMBL" id="PTB72067.1"/>
    </source>
</evidence>